<feature type="region of interest" description="Disordered" evidence="1">
    <location>
        <begin position="88"/>
        <end position="117"/>
    </location>
</feature>
<evidence type="ECO:0000313" key="3">
    <source>
        <dbReference type="Proteomes" id="UP001630127"/>
    </source>
</evidence>
<sequence length="117" mass="13065">MGIDNGLENLDMMSLNGESIDVSHVNDNSSEQCWMLRSLPESSVACVTGDYAMQNVLLQMGLRLLAPGGMQIQELHRFFPAFTSRGQRFHDQEPNFTSRSASTKVSVSKDRKRISRG</sequence>
<accession>A0ABD2XX72</accession>
<organism evidence="2 3">
    <name type="scientific">Cinchona calisaya</name>
    <dbReference type="NCBI Taxonomy" id="153742"/>
    <lineage>
        <taxon>Eukaryota</taxon>
        <taxon>Viridiplantae</taxon>
        <taxon>Streptophyta</taxon>
        <taxon>Embryophyta</taxon>
        <taxon>Tracheophyta</taxon>
        <taxon>Spermatophyta</taxon>
        <taxon>Magnoliopsida</taxon>
        <taxon>eudicotyledons</taxon>
        <taxon>Gunneridae</taxon>
        <taxon>Pentapetalae</taxon>
        <taxon>asterids</taxon>
        <taxon>lamiids</taxon>
        <taxon>Gentianales</taxon>
        <taxon>Rubiaceae</taxon>
        <taxon>Cinchonoideae</taxon>
        <taxon>Cinchoneae</taxon>
        <taxon>Cinchona</taxon>
    </lineage>
</organism>
<reference evidence="2 3" key="1">
    <citation type="submission" date="2024-11" db="EMBL/GenBank/DDBJ databases">
        <title>A near-complete genome assembly of Cinchona calisaya.</title>
        <authorList>
            <person name="Lian D.C."/>
            <person name="Zhao X.W."/>
            <person name="Wei L."/>
        </authorList>
    </citation>
    <scope>NUCLEOTIDE SEQUENCE [LARGE SCALE GENOMIC DNA]</scope>
    <source>
        <tissue evidence="2">Nenye</tissue>
    </source>
</reference>
<dbReference type="InterPro" id="IPR039907">
    <property type="entry name" value="NOB1"/>
</dbReference>
<evidence type="ECO:0000256" key="1">
    <source>
        <dbReference type="SAM" id="MobiDB-lite"/>
    </source>
</evidence>
<name>A0ABD2XX72_9GENT</name>
<feature type="compositionally biased region" description="Polar residues" evidence="1">
    <location>
        <begin position="94"/>
        <end position="106"/>
    </location>
</feature>
<evidence type="ECO:0000313" key="2">
    <source>
        <dbReference type="EMBL" id="KAL3498819.1"/>
    </source>
</evidence>
<keyword evidence="3" id="KW-1185">Reference proteome</keyword>
<comment type="caution">
    <text evidence="2">The sequence shown here is derived from an EMBL/GenBank/DDBJ whole genome shotgun (WGS) entry which is preliminary data.</text>
</comment>
<dbReference type="AlphaFoldDB" id="A0ABD2XX72"/>
<dbReference type="PANTHER" id="PTHR12814:SF2">
    <property type="entry name" value="RNA-BINDING PROTEIN NOB1"/>
    <property type="match status" value="1"/>
</dbReference>
<dbReference type="PANTHER" id="PTHR12814">
    <property type="entry name" value="RNA-BINDING PROTEIN NOB1"/>
    <property type="match status" value="1"/>
</dbReference>
<dbReference type="Proteomes" id="UP001630127">
    <property type="component" value="Unassembled WGS sequence"/>
</dbReference>
<dbReference type="EMBL" id="JBJUIK010000017">
    <property type="protein sequence ID" value="KAL3498819.1"/>
    <property type="molecule type" value="Genomic_DNA"/>
</dbReference>
<proteinExistence type="predicted"/>
<gene>
    <name evidence="2" type="ORF">ACH5RR_041551</name>
</gene>
<protein>
    <submittedName>
        <fullName evidence="2">Uncharacterized protein</fullName>
    </submittedName>
</protein>